<name>A0A2L1IVZ3_9CAUD</name>
<organism evidence="1 2">
    <name type="scientific">Streptomyces phage BillNye</name>
    <dbReference type="NCBI Taxonomy" id="2079426"/>
    <lineage>
        <taxon>Viruses</taxon>
        <taxon>Duplodnaviria</taxon>
        <taxon>Heunggongvirae</taxon>
        <taxon>Uroviricota</taxon>
        <taxon>Caudoviricetes</taxon>
        <taxon>Stanwilliamsviridae</taxon>
        <taxon>Loccivirinae</taxon>
        <taxon>Wilnyevirus</taxon>
        <taxon>Wilnyevirus billnye</taxon>
    </lineage>
</organism>
<proteinExistence type="predicted"/>
<protein>
    <recommendedName>
        <fullName evidence="3">Nuclease</fullName>
    </recommendedName>
</protein>
<dbReference type="EMBL" id="MG757153">
    <property type="protein sequence ID" value="AVD99324.1"/>
    <property type="molecule type" value="Genomic_DNA"/>
</dbReference>
<evidence type="ECO:0000313" key="1">
    <source>
        <dbReference type="EMBL" id="AVD99324.1"/>
    </source>
</evidence>
<gene>
    <name evidence="1" type="ORF">SEA_BILLNYE_151</name>
</gene>
<reference evidence="1 2" key="1">
    <citation type="submission" date="2018-01" db="EMBL/GenBank/DDBJ databases">
        <authorList>
            <person name="Grinwald M.F."/>
            <person name="Tasoff P."/>
            <person name="Simpson K.F."/>
            <person name="Vasser A."/>
            <person name="Shaffer C.D."/>
            <person name="Weston-Hafer K.A."/>
            <person name="Russell D.A."/>
            <person name="Pope W.H."/>
            <person name="Jacobs-Sera D."/>
            <person name="Hendrix R.W."/>
            <person name="Hatfull G.F."/>
        </authorList>
    </citation>
    <scope>NUCLEOTIDE SEQUENCE [LARGE SCALE GENOMIC DNA]</scope>
</reference>
<evidence type="ECO:0008006" key="3">
    <source>
        <dbReference type="Google" id="ProtNLM"/>
    </source>
</evidence>
<dbReference type="SUPFAM" id="SSF50199">
    <property type="entry name" value="Staphylococcal nuclease"/>
    <property type="match status" value="1"/>
</dbReference>
<accession>A0A2L1IVZ3</accession>
<keyword evidence="2" id="KW-1185">Reference proteome</keyword>
<sequence length="120" mass="14059">MLTDNLYWYRIKEFLYNHDGDTLKVVVDMGMRVCREVTLRAEGINSPELRGDTLEKARVSRDAAKEWFTKPGRKLVVKTYLDPGSYDRYTAEIFDAETEECFNKFMVDSGFADTYVYKWG</sequence>
<dbReference type="Gene3D" id="2.40.50.90">
    <property type="match status" value="1"/>
</dbReference>
<dbReference type="InterPro" id="IPR035437">
    <property type="entry name" value="SNase_OB-fold_sf"/>
</dbReference>
<dbReference type="OrthoDB" id="187at128706"/>
<dbReference type="Proteomes" id="UP000241925">
    <property type="component" value="Segment"/>
</dbReference>
<evidence type="ECO:0000313" key="2">
    <source>
        <dbReference type="Proteomes" id="UP000241925"/>
    </source>
</evidence>